<dbReference type="PANTHER" id="PTHR24419">
    <property type="entry name" value="INTERLEUKIN-1 RECEPTOR-ASSOCIATED KINASE"/>
    <property type="match status" value="1"/>
</dbReference>
<dbReference type="InterPro" id="IPR011009">
    <property type="entry name" value="Kinase-like_dom_sf"/>
</dbReference>
<keyword evidence="2" id="KW-0723">Serine/threonine-protein kinase</keyword>
<dbReference type="GO" id="GO:0000278">
    <property type="term" value="P:mitotic cell cycle"/>
    <property type="evidence" value="ECO:0007669"/>
    <property type="project" value="TreeGrafter"/>
</dbReference>
<dbReference type="Pfam" id="PF12330">
    <property type="entry name" value="Haspin_kinase"/>
    <property type="match status" value="1"/>
</dbReference>
<feature type="compositionally biased region" description="Basic and acidic residues" evidence="9">
    <location>
        <begin position="132"/>
        <end position="142"/>
    </location>
</feature>
<reference evidence="12" key="1">
    <citation type="submission" date="2016-03" db="EMBL/GenBank/DDBJ databases">
        <authorList>
            <person name="Guldener U."/>
        </authorList>
    </citation>
    <scope>NUCLEOTIDE SEQUENCE [LARGE SCALE GENOMIC DNA]</scope>
</reference>
<dbReference type="SMART" id="SM01331">
    <property type="entry name" value="DUF3635"/>
    <property type="match status" value="1"/>
</dbReference>
<evidence type="ECO:0000256" key="8">
    <source>
        <dbReference type="ARBA" id="ARBA00048679"/>
    </source>
</evidence>
<dbReference type="Gene3D" id="1.10.510.10">
    <property type="entry name" value="Transferase(Phosphotransferase) domain 1"/>
    <property type="match status" value="1"/>
</dbReference>
<dbReference type="GO" id="GO:0005737">
    <property type="term" value="C:cytoplasm"/>
    <property type="evidence" value="ECO:0007669"/>
    <property type="project" value="TreeGrafter"/>
</dbReference>
<dbReference type="GO" id="GO:0035556">
    <property type="term" value="P:intracellular signal transduction"/>
    <property type="evidence" value="ECO:0007669"/>
    <property type="project" value="TreeGrafter"/>
</dbReference>
<keyword evidence="3" id="KW-0808">Transferase</keyword>
<name>A0A1E1MQY6_RHYSE</name>
<feature type="domain" description="Protein kinase" evidence="10">
    <location>
        <begin position="249"/>
        <end position="621"/>
    </location>
</feature>
<organism evidence="11 12">
    <name type="scientific">Rhynchosporium secalis</name>
    <name type="common">Barley scald fungus</name>
    <dbReference type="NCBI Taxonomy" id="38038"/>
    <lineage>
        <taxon>Eukaryota</taxon>
        <taxon>Fungi</taxon>
        <taxon>Dikarya</taxon>
        <taxon>Ascomycota</taxon>
        <taxon>Pezizomycotina</taxon>
        <taxon>Leotiomycetes</taxon>
        <taxon>Helotiales</taxon>
        <taxon>Ploettnerulaceae</taxon>
        <taxon>Rhynchosporium</taxon>
    </lineage>
</organism>
<dbReference type="InterPro" id="IPR000719">
    <property type="entry name" value="Prot_kinase_dom"/>
</dbReference>
<keyword evidence="4" id="KW-0547">Nucleotide-binding</keyword>
<evidence type="ECO:0000313" key="12">
    <source>
        <dbReference type="Proteomes" id="UP000177625"/>
    </source>
</evidence>
<dbReference type="GO" id="GO:0072354">
    <property type="term" value="F:histone H3T3 kinase activity"/>
    <property type="evidence" value="ECO:0007669"/>
    <property type="project" value="TreeGrafter"/>
</dbReference>
<proteinExistence type="predicted"/>
<gene>
    <name evidence="11" type="ORF">RSE6_12285</name>
</gene>
<evidence type="ECO:0000256" key="4">
    <source>
        <dbReference type="ARBA" id="ARBA00022741"/>
    </source>
</evidence>
<comment type="catalytic activity">
    <reaction evidence="7">
        <text>L-threonyl-[protein] + ATP = O-phospho-L-threonyl-[protein] + ADP + H(+)</text>
        <dbReference type="Rhea" id="RHEA:46608"/>
        <dbReference type="Rhea" id="RHEA-COMP:11060"/>
        <dbReference type="Rhea" id="RHEA-COMP:11605"/>
        <dbReference type="ChEBI" id="CHEBI:15378"/>
        <dbReference type="ChEBI" id="CHEBI:30013"/>
        <dbReference type="ChEBI" id="CHEBI:30616"/>
        <dbReference type="ChEBI" id="CHEBI:61977"/>
        <dbReference type="ChEBI" id="CHEBI:456216"/>
        <dbReference type="EC" id="2.7.11.1"/>
    </reaction>
</comment>
<dbReference type="GO" id="GO:0005634">
    <property type="term" value="C:nucleus"/>
    <property type="evidence" value="ECO:0007669"/>
    <property type="project" value="TreeGrafter"/>
</dbReference>
<evidence type="ECO:0000256" key="5">
    <source>
        <dbReference type="ARBA" id="ARBA00022777"/>
    </source>
</evidence>
<accession>A0A1E1MQY6</accession>
<evidence type="ECO:0000256" key="2">
    <source>
        <dbReference type="ARBA" id="ARBA00022527"/>
    </source>
</evidence>
<evidence type="ECO:0000256" key="3">
    <source>
        <dbReference type="ARBA" id="ARBA00022679"/>
    </source>
</evidence>
<dbReference type="Gene3D" id="3.30.200.20">
    <property type="entry name" value="Phosphorylase Kinase, domain 1"/>
    <property type="match status" value="1"/>
</dbReference>
<evidence type="ECO:0000256" key="1">
    <source>
        <dbReference type="ARBA" id="ARBA00012513"/>
    </source>
</evidence>
<dbReference type="Proteomes" id="UP000177625">
    <property type="component" value="Unassembled WGS sequence"/>
</dbReference>
<sequence>MSSSAPLACDVPLSPCSTIYRRWMSDQILRKILLDQSYLPNHGIQSSSVQATMWTHQNDLWSPSPRLSMGRPVRTYGTQRRHYTSGSSQVFGLSSETIAVSSSTRSAVRLSPDALESWPEVLETLDEIRQDLTRPEKARTQAEESEDETEADSSESEEEQESTGSSESEDDEDSNGSEDEEPSSESRDDVGMFDSSERAGGTETESGSDHDTSYGEPAPNHLAVLADAYALDRGTPLFMSTWPEILPSSAEVWKIAEASFAEVYRVTTDAGSSIIKVLQLKIPTDPASSDIGTAINAADLVSEIRIMNVLTEVPGFVGFKDAHLIKGRFAPSLEEAFYEYIADDGEYEPRETHFPDPEIFTEESMFLVLELADAGDVLEDVAIENIDQVWDVFLGVCMALSRAEYLCEFEHRDLHENNVCVRHTNPTRKSKTRDGVLKFGFSDYGITIIDYGLSRAKLENGDIAYQDLENDLEVFQSSGTGLPGMQFDNYRRMRNYLLTGTRTMQPASFHAIPITSLPSSETHNHPWKDHIPYSNVLWIRYILSFLTKQLKKHSPGSKIKKDLVTFEAEIKDMKRRLDVRTKVENGAFESACQVLDYVFLKGWVSEEQLGGAGLDSTILSQ</sequence>
<dbReference type="PANTHER" id="PTHR24419:SF18">
    <property type="entry name" value="SERINE_THREONINE-PROTEIN KINASE HASPIN"/>
    <property type="match status" value="1"/>
</dbReference>
<dbReference type="PROSITE" id="PS50011">
    <property type="entry name" value="PROTEIN_KINASE_DOM"/>
    <property type="match status" value="1"/>
</dbReference>
<evidence type="ECO:0000259" key="10">
    <source>
        <dbReference type="PROSITE" id="PS50011"/>
    </source>
</evidence>
<dbReference type="SUPFAM" id="SSF56112">
    <property type="entry name" value="Protein kinase-like (PK-like)"/>
    <property type="match status" value="1"/>
</dbReference>
<evidence type="ECO:0000256" key="9">
    <source>
        <dbReference type="SAM" id="MobiDB-lite"/>
    </source>
</evidence>
<dbReference type="GO" id="GO:0005524">
    <property type="term" value="F:ATP binding"/>
    <property type="evidence" value="ECO:0007669"/>
    <property type="project" value="UniProtKB-KW"/>
</dbReference>
<protein>
    <recommendedName>
        <fullName evidence="1">non-specific serine/threonine protein kinase</fullName>
        <ecNumber evidence="1">2.7.11.1</ecNumber>
    </recommendedName>
</protein>
<comment type="catalytic activity">
    <reaction evidence="8">
        <text>L-seryl-[protein] + ATP = O-phospho-L-seryl-[protein] + ADP + H(+)</text>
        <dbReference type="Rhea" id="RHEA:17989"/>
        <dbReference type="Rhea" id="RHEA-COMP:9863"/>
        <dbReference type="Rhea" id="RHEA-COMP:11604"/>
        <dbReference type="ChEBI" id="CHEBI:15378"/>
        <dbReference type="ChEBI" id="CHEBI:29999"/>
        <dbReference type="ChEBI" id="CHEBI:30616"/>
        <dbReference type="ChEBI" id="CHEBI:83421"/>
        <dbReference type="ChEBI" id="CHEBI:456216"/>
        <dbReference type="EC" id="2.7.11.1"/>
    </reaction>
</comment>
<feature type="compositionally biased region" description="Acidic residues" evidence="9">
    <location>
        <begin position="143"/>
        <end position="183"/>
    </location>
</feature>
<keyword evidence="5" id="KW-0418">Kinase</keyword>
<evidence type="ECO:0000313" key="11">
    <source>
        <dbReference type="EMBL" id="CZT51175.1"/>
    </source>
</evidence>
<dbReference type="AlphaFoldDB" id="A0A1E1MQY6"/>
<dbReference type="EC" id="2.7.11.1" evidence="1"/>
<evidence type="ECO:0000256" key="6">
    <source>
        <dbReference type="ARBA" id="ARBA00022840"/>
    </source>
</evidence>
<feature type="region of interest" description="Disordered" evidence="9">
    <location>
        <begin position="132"/>
        <end position="218"/>
    </location>
</feature>
<dbReference type="EMBL" id="FJVC01000479">
    <property type="protein sequence ID" value="CZT51175.1"/>
    <property type="molecule type" value="Genomic_DNA"/>
</dbReference>
<evidence type="ECO:0000256" key="7">
    <source>
        <dbReference type="ARBA" id="ARBA00047899"/>
    </source>
</evidence>
<keyword evidence="6" id="KW-0067">ATP-binding</keyword>
<keyword evidence="12" id="KW-1185">Reference proteome</keyword>
<dbReference type="InterPro" id="IPR024604">
    <property type="entry name" value="GSG2_C"/>
</dbReference>